<gene>
    <name evidence="1" type="ORF">DL89DRAFT_39761</name>
</gene>
<dbReference type="OrthoDB" id="5592172at2759"/>
<proteinExistence type="predicted"/>
<name>A0A1Y1W3F3_9FUNG</name>
<evidence type="ECO:0000313" key="2">
    <source>
        <dbReference type="Proteomes" id="UP000193922"/>
    </source>
</evidence>
<dbReference type="AlphaFoldDB" id="A0A1Y1W3F3"/>
<evidence type="ECO:0000313" key="1">
    <source>
        <dbReference type="EMBL" id="ORX67998.1"/>
    </source>
</evidence>
<dbReference type="EMBL" id="MCFD01000011">
    <property type="protein sequence ID" value="ORX67998.1"/>
    <property type="molecule type" value="Genomic_DNA"/>
</dbReference>
<protein>
    <submittedName>
        <fullName evidence="1">Uncharacterized protein</fullName>
    </submittedName>
</protein>
<dbReference type="Proteomes" id="UP000193922">
    <property type="component" value="Unassembled WGS sequence"/>
</dbReference>
<keyword evidence="2" id="KW-1185">Reference proteome</keyword>
<reference evidence="1 2" key="1">
    <citation type="submission" date="2016-07" db="EMBL/GenBank/DDBJ databases">
        <title>Pervasive Adenine N6-methylation of Active Genes in Fungi.</title>
        <authorList>
            <consortium name="DOE Joint Genome Institute"/>
            <person name="Mondo S.J."/>
            <person name="Dannebaum R.O."/>
            <person name="Kuo R.C."/>
            <person name="Labutti K."/>
            <person name="Haridas S."/>
            <person name="Kuo A."/>
            <person name="Salamov A."/>
            <person name="Ahrendt S.R."/>
            <person name="Lipzen A."/>
            <person name="Sullivan W."/>
            <person name="Andreopoulos W.B."/>
            <person name="Clum A."/>
            <person name="Lindquist E."/>
            <person name="Daum C."/>
            <person name="Ramamoorthy G.K."/>
            <person name="Gryganskyi A."/>
            <person name="Culley D."/>
            <person name="Magnuson J.K."/>
            <person name="James T.Y."/>
            <person name="O'Malley M.A."/>
            <person name="Stajich J.E."/>
            <person name="Spatafora J.W."/>
            <person name="Visel A."/>
            <person name="Grigoriev I.V."/>
        </authorList>
    </citation>
    <scope>NUCLEOTIDE SEQUENCE [LARGE SCALE GENOMIC DNA]</scope>
    <source>
        <strain evidence="1 2">ATCC 12442</strain>
    </source>
</reference>
<sequence>MDQPQRIYSCACLNVRIHAASIAEQQTSLEDITGVRECRLATKAVQVAQGKLLEIKPASSIDRSISVIRCLVCKSPVIYFRIPQPTLSSSVISLGQQQAKLPLTGSPVFLDSGAMTPNQVEEAEKLADYSPAFGMLLTPKIIGDVRPNPNIHIPLDIKSSTQEYLKSEESAKYERIREFTSKQDEAFDKLTFHLSRSMTTMCLI</sequence>
<dbReference type="RefSeq" id="XP_040741844.1">
    <property type="nucleotide sequence ID" value="XM_040891620.1"/>
</dbReference>
<organism evidence="1 2">
    <name type="scientific">Linderina pennispora</name>
    <dbReference type="NCBI Taxonomy" id="61395"/>
    <lineage>
        <taxon>Eukaryota</taxon>
        <taxon>Fungi</taxon>
        <taxon>Fungi incertae sedis</taxon>
        <taxon>Zoopagomycota</taxon>
        <taxon>Kickxellomycotina</taxon>
        <taxon>Kickxellomycetes</taxon>
        <taxon>Kickxellales</taxon>
        <taxon>Kickxellaceae</taxon>
        <taxon>Linderina</taxon>
    </lineage>
</organism>
<dbReference type="GeneID" id="63808268"/>
<accession>A0A1Y1W3F3</accession>
<comment type="caution">
    <text evidence="1">The sequence shown here is derived from an EMBL/GenBank/DDBJ whole genome shotgun (WGS) entry which is preliminary data.</text>
</comment>